<sequence length="105" mass="11520">MLDKLRTEQTSLQTLNDKGIQEGLLESSKGSEPLAHTGEIVSLKGQLAKEQSRTEALSAEVLQLSVRLQQATQAYSSLARLYKPVLRNIETGLLKLKQDGSLTVQ</sequence>
<accession>A0ABC8T6F8</accession>
<comment type="caution">
    <text evidence="1">The sequence shown here is derived from an EMBL/GenBank/DDBJ whole genome shotgun (WGS) entry which is preliminary data.</text>
</comment>
<evidence type="ECO:0000313" key="2">
    <source>
        <dbReference type="Proteomes" id="UP001642360"/>
    </source>
</evidence>
<organism evidence="1 2">
    <name type="scientific">Ilex paraguariensis</name>
    <name type="common">yerba mate</name>
    <dbReference type="NCBI Taxonomy" id="185542"/>
    <lineage>
        <taxon>Eukaryota</taxon>
        <taxon>Viridiplantae</taxon>
        <taxon>Streptophyta</taxon>
        <taxon>Embryophyta</taxon>
        <taxon>Tracheophyta</taxon>
        <taxon>Spermatophyta</taxon>
        <taxon>Magnoliopsida</taxon>
        <taxon>eudicotyledons</taxon>
        <taxon>Gunneridae</taxon>
        <taxon>Pentapetalae</taxon>
        <taxon>asterids</taxon>
        <taxon>campanulids</taxon>
        <taxon>Aquifoliales</taxon>
        <taxon>Aquifoliaceae</taxon>
        <taxon>Ilex</taxon>
    </lineage>
</organism>
<dbReference type="Proteomes" id="UP001642360">
    <property type="component" value="Unassembled WGS sequence"/>
</dbReference>
<dbReference type="PANTHER" id="PTHR48163:SF2">
    <property type="entry name" value="EXPRESSED PROTEIN"/>
    <property type="match status" value="1"/>
</dbReference>
<reference evidence="1 2" key="1">
    <citation type="submission" date="2024-02" db="EMBL/GenBank/DDBJ databases">
        <authorList>
            <person name="Vignale AGUSTIN F."/>
            <person name="Sosa J E."/>
            <person name="Modenutti C."/>
        </authorList>
    </citation>
    <scope>NUCLEOTIDE SEQUENCE [LARGE SCALE GENOMIC DNA]</scope>
</reference>
<proteinExistence type="predicted"/>
<dbReference type="AlphaFoldDB" id="A0ABC8T6F8"/>
<dbReference type="PANTHER" id="PTHR48163">
    <property type="entry name" value="BNAC02G25670D PROTEIN"/>
    <property type="match status" value="1"/>
</dbReference>
<name>A0ABC8T6F8_9AQUA</name>
<protein>
    <submittedName>
        <fullName evidence="1">Uncharacterized protein</fullName>
    </submittedName>
</protein>
<evidence type="ECO:0000313" key="1">
    <source>
        <dbReference type="EMBL" id="CAK9164912.1"/>
    </source>
</evidence>
<dbReference type="EMBL" id="CAUOFW020004289">
    <property type="protein sequence ID" value="CAK9164912.1"/>
    <property type="molecule type" value="Genomic_DNA"/>
</dbReference>
<gene>
    <name evidence="1" type="ORF">ILEXP_LOCUS34055</name>
</gene>
<keyword evidence="2" id="KW-1185">Reference proteome</keyword>